<organism evidence="1 2">
    <name type="scientific">Leeuwenhoekiella polynyae</name>
    <dbReference type="NCBI Taxonomy" id="1550906"/>
    <lineage>
        <taxon>Bacteria</taxon>
        <taxon>Pseudomonadati</taxon>
        <taxon>Bacteroidota</taxon>
        <taxon>Flavobacteriia</taxon>
        <taxon>Flavobacteriales</taxon>
        <taxon>Flavobacteriaceae</taxon>
        <taxon>Leeuwenhoekiella</taxon>
    </lineage>
</organism>
<dbReference type="Proteomes" id="UP000289859">
    <property type="component" value="Unassembled WGS sequence"/>
</dbReference>
<accession>A0A4Q0PGJ5</accession>
<reference evidence="1 2" key="1">
    <citation type="submission" date="2018-07" db="EMBL/GenBank/DDBJ databases">
        <title>Leeuwenhoekiella genomics.</title>
        <authorList>
            <person name="Tahon G."/>
            <person name="Willems A."/>
        </authorList>
    </citation>
    <scope>NUCLEOTIDE SEQUENCE [LARGE SCALE GENOMIC DNA]</scope>
    <source>
        <strain evidence="1 2">LMG 29608</strain>
    </source>
</reference>
<dbReference type="EMBL" id="QOVK01000003">
    <property type="protein sequence ID" value="RXG25319.1"/>
    <property type="molecule type" value="Genomic_DNA"/>
</dbReference>
<dbReference type="AlphaFoldDB" id="A0A4Q0PGJ5"/>
<protein>
    <submittedName>
        <fullName evidence="1">Uncharacterized protein</fullName>
    </submittedName>
</protein>
<sequence length="49" mass="5635">MPLGLINVAALRHCLQPQKTPQIHSKKCEKWSRDARLVYETSESIQESL</sequence>
<comment type="caution">
    <text evidence="1">The sequence shown here is derived from an EMBL/GenBank/DDBJ whole genome shotgun (WGS) entry which is preliminary data.</text>
</comment>
<evidence type="ECO:0000313" key="2">
    <source>
        <dbReference type="Proteomes" id="UP000289859"/>
    </source>
</evidence>
<gene>
    <name evidence="1" type="ORF">DSM02_1289</name>
</gene>
<name>A0A4Q0PGJ5_9FLAO</name>
<evidence type="ECO:0000313" key="1">
    <source>
        <dbReference type="EMBL" id="RXG25319.1"/>
    </source>
</evidence>
<keyword evidence="2" id="KW-1185">Reference proteome</keyword>
<proteinExistence type="predicted"/>